<evidence type="ECO:0000313" key="2">
    <source>
        <dbReference type="Proteomes" id="UP000399805"/>
    </source>
</evidence>
<protein>
    <recommendedName>
        <fullName evidence="3">DUF4262 domain-containing protein</fullName>
    </recommendedName>
</protein>
<dbReference type="Proteomes" id="UP000399805">
    <property type="component" value="Unassembled WGS sequence"/>
</dbReference>
<accession>A0A6I8M6A1</accession>
<proteinExistence type="predicted"/>
<dbReference type="EMBL" id="CABVGP010000004">
    <property type="protein sequence ID" value="VVJ24954.1"/>
    <property type="molecule type" value="Genomic_DNA"/>
</dbReference>
<evidence type="ECO:0008006" key="3">
    <source>
        <dbReference type="Google" id="ProtNLM"/>
    </source>
</evidence>
<sequence length="183" mass="19730">MCAVTSTTPATSADLAADLTEEEQRLVAWIEGQAKERGNAVITVAGDDEGAGYCFTACAWALHNVPEAVVVGLPDQMGSVLLDAYVDRAANGEIFEVGKRYDDFFEGVPVVLERVHKGHYPEYFGTAFLIYPDGDFPALQLIVATPEGKFPWHPDAPEGFARWQLVLTGSGDPESWTPGVDGP</sequence>
<organism evidence="1 2">
    <name type="scientific">Amycolatopsis camponoti</name>
    <dbReference type="NCBI Taxonomy" id="2606593"/>
    <lineage>
        <taxon>Bacteria</taxon>
        <taxon>Bacillati</taxon>
        <taxon>Actinomycetota</taxon>
        <taxon>Actinomycetes</taxon>
        <taxon>Pseudonocardiales</taxon>
        <taxon>Pseudonocardiaceae</taxon>
        <taxon>Amycolatopsis</taxon>
    </lineage>
</organism>
<gene>
    <name evidence="1" type="ORF">AA23TX_09711</name>
</gene>
<dbReference type="InterPro" id="IPR025358">
    <property type="entry name" value="DUF4262"/>
</dbReference>
<name>A0A6I8M6A1_9PSEU</name>
<dbReference type="Pfam" id="PF14081">
    <property type="entry name" value="DUF4262"/>
    <property type="match status" value="1"/>
</dbReference>
<reference evidence="1 2" key="1">
    <citation type="submission" date="2019-09" db="EMBL/GenBank/DDBJ databases">
        <authorList>
            <person name="Leyn A S."/>
        </authorList>
    </citation>
    <scope>NUCLEOTIDE SEQUENCE [LARGE SCALE GENOMIC DNA]</scope>
    <source>
        <strain evidence="1">AA231_1</strain>
    </source>
</reference>
<dbReference type="AlphaFoldDB" id="A0A6I8M6A1"/>
<keyword evidence="2" id="KW-1185">Reference proteome</keyword>
<dbReference type="RefSeq" id="WP_196425947.1">
    <property type="nucleotide sequence ID" value="NZ_CABVGP010000004.1"/>
</dbReference>
<evidence type="ECO:0000313" key="1">
    <source>
        <dbReference type="EMBL" id="VVJ24954.1"/>
    </source>
</evidence>